<evidence type="ECO:0000313" key="4">
    <source>
        <dbReference type="Proteomes" id="UP000441404"/>
    </source>
</evidence>
<dbReference type="PANTHER" id="PTHR33993:SF1">
    <property type="entry name" value="GLYOXALASE FAMILY PROTEIN"/>
    <property type="match status" value="1"/>
</dbReference>
<protein>
    <submittedName>
        <fullName evidence="2">VOC family protein</fullName>
    </submittedName>
</protein>
<dbReference type="PROSITE" id="PS51819">
    <property type="entry name" value="VOC"/>
    <property type="match status" value="1"/>
</dbReference>
<accession>A0A6A7YFC4</accession>
<dbReference type="Proteomes" id="UP000489190">
    <property type="component" value="Unassembled WGS sequence"/>
</dbReference>
<dbReference type="Proteomes" id="UP000441404">
    <property type="component" value="Unassembled WGS sequence"/>
</dbReference>
<sequence>MSANGNDRQIDNIEFNVGDISRSKAFYGSAFGWTFVDYGPAYTEFRDGRLTGGFTTGEPVRPGGPLVIVYADDLEATQARIKSLGAVISRETFSFPGGRRFHFVDPDGYELAVWTRQE</sequence>
<dbReference type="PANTHER" id="PTHR33993">
    <property type="entry name" value="GLYOXALASE-RELATED"/>
    <property type="match status" value="1"/>
</dbReference>
<reference evidence="4 5" key="1">
    <citation type="submission" date="2019-10" db="EMBL/GenBank/DDBJ databases">
        <title>Evaluation of single-gene subtyping targets for Pseudomonas.</title>
        <authorList>
            <person name="Reichler S.J."/>
            <person name="Orsi R.H."/>
            <person name="Wiedmann M."/>
            <person name="Martin N.H."/>
            <person name="Murphy S.I."/>
        </authorList>
    </citation>
    <scope>NUCLEOTIDE SEQUENCE [LARGE SCALE GENOMIC DNA]</scope>
    <source>
        <strain evidence="3 5">FSL R10-3254</strain>
        <strain evidence="2 4">FSL R10-3257</strain>
    </source>
</reference>
<dbReference type="AlphaFoldDB" id="A0A6A7YFC4"/>
<evidence type="ECO:0000313" key="5">
    <source>
        <dbReference type="Proteomes" id="UP000489190"/>
    </source>
</evidence>
<dbReference type="InterPro" id="IPR004360">
    <property type="entry name" value="Glyas_Fos-R_dOase_dom"/>
</dbReference>
<name>A0A6A7YFC4_9PSED</name>
<feature type="domain" description="VOC" evidence="1">
    <location>
        <begin position="9"/>
        <end position="116"/>
    </location>
</feature>
<comment type="caution">
    <text evidence="2">The sequence shown here is derived from an EMBL/GenBank/DDBJ whole genome shotgun (WGS) entry which is preliminary data.</text>
</comment>
<dbReference type="RefSeq" id="WP_048391055.1">
    <property type="nucleotide sequence ID" value="NZ_JBQDLT010000020.1"/>
</dbReference>
<dbReference type="InterPro" id="IPR029068">
    <property type="entry name" value="Glyas_Bleomycin-R_OHBP_Dase"/>
</dbReference>
<dbReference type="Gene3D" id="3.10.180.10">
    <property type="entry name" value="2,3-Dihydroxybiphenyl 1,2-Dioxygenase, domain 1"/>
    <property type="match status" value="1"/>
</dbReference>
<evidence type="ECO:0000259" key="1">
    <source>
        <dbReference type="PROSITE" id="PS51819"/>
    </source>
</evidence>
<dbReference type="SUPFAM" id="SSF54593">
    <property type="entry name" value="Glyoxalase/Bleomycin resistance protein/Dihydroxybiphenyl dioxygenase"/>
    <property type="match status" value="1"/>
</dbReference>
<evidence type="ECO:0000313" key="3">
    <source>
        <dbReference type="EMBL" id="MQT91554.1"/>
    </source>
</evidence>
<dbReference type="EMBL" id="WIWJ01000040">
    <property type="protein sequence ID" value="MQT48902.1"/>
    <property type="molecule type" value="Genomic_DNA"/>
</dbReference>
<dbReference type="CDD" id="cd07247">
    <property type="entry name" value="SgaA_N_like"/>
    <property type="match status" value="1"/>
</dbReference>
<evidence type="ECO:0000313" key="2">
    <source>
        <dbReference type="EMBL" id="MQT48902.1"/>
    </source>
</evidence>
<dbReference type="InterPro" id="IPR037523">
    <property type="entry name" value="VOC_core"/>
</dbReference>
<gene>
    <name evidence="3" type="ORF">GHO39_20775</name>
    <name evidence="2" type="ORF">GHO40_19555</name>
</gene>
<dbReference type="InterPro" id="IPR052164">
    <property type="entry name" value="Anthracycline_SecMetBiosynth"/>
</dbReference>
<organism evidence="2 4">
    <name type="scientific">Pseudomonas helleri</name>
    <dbReference type="NCBI Taxonomy" id="1608996"/>
    <lineage>
        <taxon>Bacteria</taxon>
        <taxon>Pseudomonadati</taxon>
        <taxon>Pseudomonadota</taxon>
        <taxon>Gammaproteobacteria</taxon>
        <taxon>Pseudomonadales</taxon>
        <taxon>Pseudomonadaceae</taxon>
        <taxon>Pseudomonas</taxon>
    </lineage>
</organism>
<proteinExistence type="predicted"/>
<dbReference type="EMBL" id="WIWI01000065">
    <property type="protein sequence ID" value="MQT91554.1"/>
    <property type="molecule type" value="Genomic_DNA"/>
</dbReference>
<dbReference type="Pfam" id="PF00903">
    <property type="entry name" value="Glyoxalase"/>
    <property type="match status" value="1"/>
</dbReference>